<feature type="non-terminal residue" evidence="2">
    <location>
        <position position="1"/>
    </location>
</feature>
<sequence>AFCLSAGLGIAHHPLTVFGFPAYGLFILMVWFDKEIRNWRLETGKVRLNLQSLIASLKQVMLHNWRTLLKMVGFALLGLSVWLYFPIRSPMAPGFGPTTMNTLNGFLDHVLARGLSENLPYFSLADQSDRARVFFSLLRLQYSLPVIFLALFGLLYPFISPKVSPLHPFTRSPITLYALTFLGTYAFVISLRAQDIMAYLIGPFLLVGLFAGLGLLWLLQLVGTRMNADERGFFSSRPAIALLLILTFIFGPIWQVAQNIPDISLRDYNEGQAVIDAVANWETTQESGAVLLSDWERMTPLWYAQFVDGNWPETAVVTPKLVAAGTENPWLTDIFENLPAGPVYLTNYRPGAIAGTEFRLRPSGSFYQVVEPGDISLPPTLTPVTATSTSLSTGVADAIEIVGYELPETAVSAGDFVPLTLAMRAPAVTSDFYVPVLYVGEMRFEFTTDSHLITPNWWAGELIVERFDFALPHDLANGRYPLRLNFKNLSQNQEFPLDLLLGELVVTAQDNPVDTDQLLANFRQRVGLVGATARANDRRATAPWTPENMITASPGDTVNVTFQWESLAKAEESYTIFVHLIDAANVPYVFLDYTPLGGSSPTHLWIPKWLPGQQFIDPYRLTIPPDLPPGTYFIEVGLYEMVSGRRLHISDSAGNLTGDRYILGAIQVE</sequence>
<reference evidence="2" key="1">
    <citation type="submission" date="2018-06" db="EMBL/GenBank/DDBJ databases">
        <authorList>
            <person name="Zhirakovskaya E."/>
        </authorList>
    </citation>
    <scope>NUCLEOTIDE SEQUENCE</scope>
</reference>
<feature type="transmembrane region" description="Helical" evidence="1">
    <location>
        <begin position="171"/>
        <end position="190"/>
    </location>
</feature>
<gene>
    <name evidence="2" type="ORF">MNBD_CHLOROFLEXI01-3711</name>
</gene>
<feature type="transmembrane region" description="Helical" evidence="1">
    <location>
        <begin position="239"/>
        <end position="257"/>
    </location>
</feature>
<feature type="transmembrane region" description="Helical" evidence="1">
    <location>
        <begin position="196"/>
        <end position="219"/>
    </location>
</feature>
<evidence type="ECO:0000313" key="2">
    <source>
        <dbReference type="EMBL" id="VAW32478.1"/>
    </source>
</evidence>
<organism evidence="2">
    <name type="scientific">hydrothermal vent metagenome</name>
    <dbReference type="NCBI Taxonomy" id="652676"/>
    <lineage>
        <taxon>unclassified sequences</taxon>
        <taxon>metagenomes</taxon>
        <taxon>ecological metagenomes</taxon>
    </lineage>
</organism>
<accession>A0A3B0UNS2</accession>
<keyword evidence="1" id="KW-0812">Transmembrane</keyword>
<keyword evidence="1" id="KW-1133">Transmembrane helix</keyword>
<feature type="transmembrane region" description="Helical" evidence="1">
    <location>
        <begin position="142"/>
        <end position="159"/>
    </location>
</feature>
<name>A0A3B0UNS2_9ZZZZ</name>
<dbReference type="AlphaFoldDB" id="A0A3B0UNS2"/>
<keyword evidence="1" id="KW-0472">Membrane</keyword>
<protein>
    <submittedName>
        <fullName evidence="2">Uncharacterized protein</fullName>
    </submittedName>
</protein>
<proteinExistence type="predicted"/>
<feature type="transmembrane region" description="Helical" evidence="1">
    <location>
        <begin position="67"/>
        <end position="85"/>
    </location>
</feature>
<evidence type="ECO:0000256" key="1">
    <source>
        <dbReference type="SAM" id="Phobius"/>
    </source>
</evidence>
<feature type="transmembrane region" description="Helical" evidence="1">
    <location>
        <begin position="15"/>
        <end position="32"/>
    </location>
</feature>
<dbReference type="EMBL" id="UOEU01000362">
    <property type="protein sequence ID" value="VAW32478.1"/>
    <property type="molecule type" value="Genomic_DNA"/>
</dbReference>